<keyword evidence="5" id="KW-0812">Transmembrane</keyword>
<evidence type="ECO:0000256" key="1">
    <source>
        <dbReference type="ARBA" id="ARBA00022617"/>
    </source>
</evidence>
<organism evidence="7 8">
    <name type="scientific">Microbulbifer flavimaris</name>
    <dbReference type="NCBI Taxonomy" id="1781068"/>
    <lineage>
        <taxon>Bacteria</taxon>
        <taxon>Pseudomonadati</taxon>
        <taxon>Pseudomonadota</taxon>
        <taxon>Gammaproteobacteria</taxon>
        <taxon>Cellvibrionales</taxon>
        <taxon>Microbulbiferaceae</taxon>
        <taxon>Microbulbifer</taxon>
    </lineage>
</organism>
<keyword evidence="1 4" id="KW-0349">Heme</keyword>
<evidence type="ECO:0000256" key="2">
    <source>
        <dbReference type="ARBA" id="ARBA00022723"/>
    </source>
</evidence>
<dbReference type="PROSITE" id="PS51007">
    <property type="entry name" value="CYTC"/>
    <property type="match status" value="1"/>
</dbReference>
<dbReference type="InterPro" id="IPR009056">
    <property type="entry name" value="Cyt_c-like_dom"/>
</dbReference>
<evidence type="ECO:0000256" key="3">
    <source>
        <dbReference type="ARBA" id="ARBA00023004"/>
    </source>
</evidence>
<dbReference type="EMBL" id="LRFG02000003">
    <property type="protein sequence ID" value="PCO05218.1"/>
    <property type="molecule type" value="Genomic_DNA"/>
</dbReference>
<keyword evidence="5" id="KW-0472">Membrane</keyword>
<sequence>MIVNPMGLSLNPRCCSPLILVLSLALTWSGIARGETEAVGAQALNLLSSFAADYADAVRDGQVTDHRLYQQQKRQLQTVKTLVRELPNRPGRASLERSLDTLQQDIEARRDARQVQRRANTAADRLAALYQLQRSPIHPLPPAAEGARPFRKHCAGCHGLRGEGAERGPSLAVMQRSAQFSLYDFYNLLDPTADTLHGTGLGADLDGRQRWALAVLVASFPVADQLPPSADLAERYPALLALPGMAITRPAALPDDAAAALLWWRGHPDAVRALEHPLVRAGGLLQLAESAHRAGDTTGAYYKAVLAYRQGYLPLRAQLEKRDPPLAEQIRSQWSELRDALNGDGGSAGVIAASQKLRASLKQARARLEPPPERPAYVFWASILFAGAVIIGLLWWWQLRHRRRVR</sequence>
<dbReference type="Pfam" id="PF00034">
    <property type="entry name" value="Cytochrom_C"/>
    <property type="match status" value="1"/>
</dbReference>
<keyword evidence="5" id="KW-1133">Transmembrane helix</keyword>
<keyword evidence="2 4" id="KW-0479">Metal-binding</keyword>
<gene>
    <name evidence="7" type="ORF">AWR36_010875</name>
</gene>
<feature type="domain" description="Cytochrome c" evidence="6">
    <location>
        <begin position="141"/>
        <end position="221"/>
    </location>
</feature>
<dbReference type="Gene3D" id="1.10.760.10">
    <property type="entry name" value="Cytochrome c-like domain"/>
    <property type="match status" value="1"/>
</dbReference>
<evidence type="ECO:0000259" key="6">
    <source>
        <dbReference type="PROSITE" id="PS51007"/>
    </source>
</evidence>
<evidence type="ECO:0000256" key="5">
    <source>
        <dbReference type="SAM" id="Phobius"/>
    </source>
</evidence>
<name>A0ABX4HZ15_9GAMM</name>
<feature type="transmembrane region" description="Helical" evidence="5">
    <location>
        <begin position="377"/>
        <end position="397"/>
    </location>
</feature>
<dbReference type="InterPro" id="IPR036909">
    <property type="entry name" value="Cyt_c-like_dom_sf"/>
</dbReference>
<evidence type="ECO:0000313" key="8">
    <source>
        <dbReference type="Proteomes" id="UP000218427"/>
    </source>
</evidence>
<accession>A0ABX4HZ15</accession>
<reference evidence="7" key="1">
    <citation type="submission" date="2017-08" db="EMBL/GenBank/DDBJ databases">
        <title>Microbulbifer marisrubri sp. nov., a halophilic alphaproteobacterium isolated from marine sediment of the Yellow Sea, China.</title>
        <authorList>
            <person name="Zhang G."/>
            <person name="Xiong Q."/>
        </authorList>
    </citation>
    <scope>NUCLEOTIDE SEQUENCE [LARGE SCALE GENOMIC DNA]</scope>
    <source>
        <strain evidence="7">WRN-8</strain>
    </source>
</reference>
<evidence type="ECO:0000313" key="7">
    <source>
        <dbReference type="EMBL" id="PCO05218.1"/>
    </source>
</evidence>
<evidence type="ECO:0000256" key="4">
    <source>
        <dbReference type="PROSITE-ProRule" id="PRU00433"/>
    </source>
</evidence>
<proteinExistence type="predicted"/>
<keyword evidence="8" id="KW-1185">Reference proteome</keyword>
<dbReference type="Proteomes" id="UP000218427">
    <property type="component" value="Unassembled WGS sequence"/>
</dbReference>
<dbReference type="SUPFAM" id="SSF46626">
    <property type="entry name" value="Cytochrome c"/>
    <property type="match status" value="1"/>
</dbReference>
<comment type="caution">
    <text evidence="7">The sequence shown here is derived from an EMBL/GenBank/DDBJ whole genome shotgun (WGS) entry which is preliminary data.</text>
</comment>
<protein>
    <recommendedName>
        <fullName evidence="6">Cytochrome c domain-containing protein</fullName>
    </recommendedName>
</protein>
<keyword evidence="3 4" id="KW-0408">Iron</keyword>